<accession>A0ACC2L3L5</accession>
<sequence>MARHRQLHSATIGKLQQRLRSATFSGIRVIHMSGYVEEFEEPITVRQVTGKPPIKHFVCSSANLLSFRIQAVESRRPFLLPPAPLHLPIRFISCRSRISCHKQKGISILVAALDQSSQTPCTAAEEDLILNTTAAAGQASQKLRAVARRVAETENRPYRNRKHCDDVFFWVA</sequence>
<keyword evidence="2" id="KW-1185">Reference proteome</keyword>
<reference evidence="1 2" key="1">
    <citation type="journal article" date="2022" name="Hortic Res">
        <title>A haplotype resolved chromosomal level avocado genome allows analysis of novel avocado genes.</title>
        <authorList>
            <person name="Nath O."/>
            <person name="Fletcher S.J."/>
            <person name="Hayward A."/>
            <person name="Shaw L.M."/>
            <person name="Masouleh A.K."/>
            <person name="Furtado A."/>
            <person name="Henry R.J."/>
            <person name="Mitter N."/>
        </authorList>
    </citation>
    <scope>NUCLEOTIDE SEQUENCE [LARGE SCALE GENOMIC DNA]</scope>
    <source>
        <strain evidence="2">cv. Hass</strain>
    </source>
</reference>
<dbReference type="Proteomes" id="UP001234297">
    <property type="component" value="Chromosome 6"/>
</dbReference>
<name>A0ACC2L3L5_PERAE</name>
<dbReference type="EMBL" id="CM056814">
    <property type="protein sequence ID" value="KAJ8627963.1"/>
    <property type="molecule type" value="Genomic_DNA"/>
</dbReference>
<organism evidence="1 2">
    <name type="scientific">Persea americana</name>
    <name type="common">Avocado</name>
    <dbReference type="NCBI Taxonomy" id="3435"/>
    <lineage>
        <taxon>Eukaryota</taxon>
        <taxon>Viridiplantae</taxon>
        <taxon>Streptophyta</taxon>
        <taxon>Embryophyta</taxon>
        <taxon>Tracheophyta</taxon>
        <taxon>Spermatophyta</taxon>
        <taxon>Magnoliopsida</taxon>
        <taxon>Magnoliidae</taxon>
        <taxon>Laurales</taxon>
        <taxon>Lauraceae</taxon>
        <taxon>Persea</taxon>
    </lineage>
</organism>
<evidence type="ECO:0000313" key="1">
    <source>
        <dbReference type="EMBL" id="KAJ8627963.1"/>
    </source>
</evidence>
<protein>
    <submittedName>
        <fullName evidence="1">Uncharacterized protein</fullName>
    </submittedName>
</protein>
<comment type="caution">
    <text evidence="1">The sequence shown here is derived from an EMBL/GenBank/DDBJ whole genome shotgun (WGS) entry which is preliminary data.</text>
</comment>
<evidence type="ECO:0000313" key="2">
    <source>
        <dbReference type="Proteomes" id="UP001234297"/>
    </source>
</evidence>
<proteinExistence type="predicted"/>
<gene>
    <name evidence="1" type="ORF">MRB53_021270</name>
</gene>